<dbReference type="Proteomes" id="UP000006038">
    <property type="component" value="Chromosome 3"/>
</dbReference>
<accession>J3LLZ3</accession>
<dbReference type="Gramene" id="OB03G20690.1">
    <property type="protein sequence ID" value="OB03G20690.1"/>
    <property type="gene ID" value="OB03G20690"/>
</dbReference>
<reference evidence="3" key="2">
    <citation type="submission" date="2013-04" db="UniProtKB">
        <authorList>
            <consortium name="EnsemblPlants"/>
        </authorList>
    </citation>
    <scope>IDENTIFICATION</scope>
</reference>
<feature type="domain" description="DUF1618" evidence="2">
    <location>
        <begin position="206"/>
        <end position="333"/>
    </location>
</feature>
<evidence type="ECO:0000313" key="3">
    <source>
        <dbReference type="EnsemblPlants" id="OB03G20690.1"/>
    </source>
</evidence>
<dbReference type="RefSeq" id="XP_006651215.1">
    <property type="nucleotide sequence ID" value="XM_006651152.3"/>
</dbReference>
<dbReference type="OMA" id="ATECSAY"/>
<dbReference type="KEGG" id="obr:102719475"/>
<evidence type="ECO:0000313" key="4">
    <source>
        <dbReference type="Proteomes" id="UP000006038"/>
    </source>
</evidence>
<dbReference type="PANTHER" id="PTHR33086:SF62">
    <property type="entry name" value="OS01G0182100 PROTEIN"/>
    <property type="match status" value="1"/>
</dbReference>
<feature type="region of interest" description="Disordered" evidence="1">
    <location>
        <begin position="401"/>
        <end position="421"/>
    </location>
</feature>
<evidence type="ECO:0000259" key="2">
    <source>
        <dbReference type="Pfam" id="PF07762"/>
    </source>
</evidence>
<name>J3LLZ3_ORYBR</name>
<dbReference type="Pfam" id="PF07762">
    <property type="entry name" value="DUF1618"/>
    <property type="match status" value="1"/>
</dbReference>
<dbReference type="AlphaFoldDB" id="J3LLZ3"/>
<sequence>MAPAWVLLDRFVDLSPFDGQEEESEDMGESVPAGMRSVKADLQVADPPSVSSLSLLLPRKAMNEVRDAMLMCASKNLVVFYAGSYYPITSRPGCYLLYDAISNSLIPVPQLPSPNSVSSFGIGTSVVSLGGGGSAYVLAELLMIDGRKFPDAALFTWWSSAEATPRRYTTAHWVKEEVSLPHEVCTSDYYFVSDMTFSFGESCLCWVDLLIGIVVCDLLPSQDQPRFRFIPLPEGCSLDISSRRRPIMTVFRSVSCADGAIKFLTMEGYDEGWHAEEMKLTTWKLSPDLSEWKKGPVCGARDIWASEKYIAMGLSPISPMCPVLSVLDDDVVWVVMNDVDLVEYFEGEHRTIKIKTQYFLSIDMRLKQVLSITQLHPQTSIHPVLNLVACEFGAHLDRSKDRQGMVERNDADENTKKMKLK</sequence>
<reference evidence="3" key="1">
    <citation type="journal article" date="2013" name="Nat. Commun.">
        <title>Whole-genome sequencing of Oryza brachyantha reveals mechanisms underlying Oryza genome evolution.</title>
        <authorList>
            <person name="Chen J."/>
            <person name="Huang Q."/>
            <person name="Gao D."/>
            <person name="Wang J."/>
            <person name="Lang Y."/>
            <person name="Liu T."/>
            <person name="Li B."/>
            <person name="Bai Z."/>
            <person name="Luis Goicoechea J."/>
            <person name="Liang C."/>
            <person name="Chen C."/>
            <person name="Zhang W."/>
            <person name="Sun S."/>
            <person name="Liao Y."/>
            <person name="Zhang X."/>
            <person name="Yang L."/>
            <person name="Song C."/>
            <person name="Wang M."/>
            <person name="Shi J."/>
            <person name="Liu G."/>
            <person name="Liu J."/>
            <person name="Zhou H."/>
            <person name="Zhou W."/>
            <person name="Yu Q."/>
            <person name="An N."/>
            <person name="Chen Y."/>
            <person name="Cai Q."/>
            <person name="Wang B."/>
            <person name="Liu B."/>
            <person name="Min J."/>
            <person name="Huang Y."/>
            <person name="Wu H."/>
            <person name="Li Z."/>
            <person name="Zhang Y."/>
            <person name="Yin Y."/>
            <person name="Song W."/>
            <person name="Jiang J."/>
            <person name="Jackson S.A."/>
            <person name="Wing R.A."/>
            <person name="Wang J."/>
            <person name="Chen M."/>
        </authorList>
    </citation>
    <scope>NUCLEOTIDE SEQUENCE [LARGE SCALE GENOMIC DNA]</scope>
    <source>
        <strain evidence="3">cv. IRGC 101232</strain>
    </source>
</reference>
<dbReference type="eggNOG" id="ENOG502R3CK">
    <property type="taxonomic scope" value="Eukaryota"/>
</dbReference>
<dbReference type="InterPro" id="IPR011676">
    <property type="entry name" value="DUF1618"/>
</dbReference>
<dbReference type="HOGENOM" id="CLU_028502_1_1_1"/>
<keyword evidence="4" id="KW-1185">Reference proteome</keyword>
<dbReference type="OrthoDB" id="582405at2759"/>
<dbReference type="EnsemblPlants" id="OB03G20690.1">
    <property type="protein sequence ID" value="OB03G20690.1"/>
    <property type="gene ID" value="OB03G20690"/>
</dbReference>
<evidence type="ECO:0000256" key="1">
    <source>
        <dbReference type="SAM" id="MobiDB-lite"/>
    </source>
</evidence>
<organism evidence="3">
    <name type="scientific">Oryza brachyantha</name>
    <name type="common">malo sina</name>
    <dbReference type="NCBI Taxonomy" id="4533"/>
    <lineage>
        <taxon>Eukaryota</taxon>
        <taxon>Viridiplantae</taxon>
        <taxon>Streptophyta</taxon>
        <taxon>Embryophyta</taxon>
        <taxon>Tracheophyta</taxon>
        <taxon>Spermatophyta</taxon>
        <taxon>Magnoliopsida</taxon>
        <taxon>Liliopsida</taxon>
        <taxon>Poales</taxon>
        <taxon>Poaceae</taxon>
        <taxon>BOP clade</taxon>
        <taxon>Oryzoideae</taxon>
        <taxon>Oryzeae</taxon>
        <taxon>Oryzinae</taxon>
        <taxon>Oryza</taxon>
    </lineage>
</organism>
<gene>
    <name evidence="3" type="primary">LOC102719475</name>
</gene>
<dbReference type="GeneID" id="102719475"/>
<dbReference type="PANTHER" id="PTHR33086">
    <property type="entry name" value="OS05G0468200 PROTEIN-RELATED"/>
    <property type="match status" value="1"/>
</dbReference>
<protein>
    <recommendedName>
        <fullName evidence="2">DUF1618 domain-containing protein</fullName>
    </recommendedName>
</protein>
<proteinExistence type="predicted"/>